<dbReference type="Pfam" id="PF01588">
    <property type="entry name" value="tRNA_bind"/>
    <property type="match status" value="1"/>
</dbReference>
<sequence>MSSSAQITKRYAAENIVGKQIVGVVNFPPRRIAGFNSEVLVLGGLPEQGDVVLLKPDFDLPNGTQIR</sequence>
<dbReference type="AlphaFoldDB" id="A0A4U2Q867"/>
<evidence type="ECO:0000256" key="2">
    <source>
        <dbReference type="ARBA" id="ARBA00022884"/>
    </source>
</evidence>
<evidence type="ECO:0000256" key="1">
    <source>
        <dbReference type="ARBA" id="ARBA00022555"/>
    </source>
</evidence>
<accession>A0A4U2Q867</accession>
<evidence type="ECO:0000313" key="6">
    <source>
        <dbReference type="Proteomes" id="UP000308114"/>
    </source>
</evidence>
<keyword evidence="1 3" id="KW-0820">tRNA-binding</keyword>
<reference evidence="5 6" key="1">
    <citation type="submission" date="2018-01" db="EMBL/GenBank/DDBJ databases">
        <title>Bacillales members from the olive rhizosphere are effective biological control agents against Verticillium dahliae.</title>
        <authorList>
            <person name="Gomez-Lama C."/>
            <person name="Legarda G."/>
            <person name="Ruano-Rosa D."/>
            <person name="Pizarro-Tobias P."/>
            <person name="Valverde-Corredor A."/>
            <person name="Niqui J.L."/>
            <person name="Trivino J.C."/>
            <person name="Roca A."/>
            <person name="Mercado-Blanco J."/>
        </authorList>
    </citation>
    <scope>NUCLEOTIDE SEQUENCE [LARGE SCALE GENOMIC DNA]</scope>
    <source>
        <strain evidence="5 6">PIC167</strain>
    </source>
</reference>
<evidence type="ECO:0000256" key="3">
    <source>
        <dbReference type="PROSITE-ProRule" id="PRU00209"/>
    </source>
</evidence>
<organism evidence="5 6">
    <name type="scientific">Paenibacillus terrae</name>
    <dbReference type="NCBI Taxonomy" id="159743"/>
    <lineage>
        <taxon>Bacteria</taxon>
        <taxon>Bacillati</taxon>
        <taxon>Bacillota</taxon>
        <taxon>Bacilli</taxon>
        <taxon>Bacillales</taxon>
        <taxon>Paenibacillaceae</taxon>
        <taxon>Paenibacillus</taxon>
    </lineage>
</organism>
<comment type="caution">
    <text evidence="5">The sequence shown here is derived from an EMBL/GenBank/DDBJ whole genome shotgun (WGS) entry which is preliminary data.</text>
</comment>
<dbReference type="SUPFAM" id="SSF50249">
    <property type="entry name" value="Nucleic acid-binding proteins"/>
    <property type="match status" value="1"/>
</dbReference>
<dbReference type="Proteomes" id="UP000308114">
    <property type="component" value="Unassembled WGS sequence"/>
</dbReference>
<evidence type="ECO:0000313" key="5">
    <source>
        <dbReference type="EMBL" id="TKH46414.1"/>
    </source>
</evidence>
<dbReference type="PROSITE" id="PS50886">
    <property type="entry name" value="TRBD"/>
    <property type="match status" value="1"/>
</dbReference>
<dbReference type="EMBL" id="PNXQ01000002">
    <property type="protein sequence ID" value="TKH46414.1"/>
    <property type="molecule type" value="Genomic_DNA"/>
</dbReference>
<dbReference type="Gene3D" id="2.40.50.140">
    <property type="entry name" value="Nucleic acid-binding proteins"/>
    <property type="match status" value="1"/>
</dbReference>
<dbReference type="InterPro" id="IPR002547">
    <property type="entry name" value="tRNA-bd_dom"/>
</dbReference>
<gene>
    <name evidence="5" type="ORF">C1I60_02175</name>
</gene>
<protein>
    <recommendedName>
        <fullName evidence="4">tRNA-binding domain-containing protein</fullName>
    </recommendedName>
</protein>
<dbReference type="GO" id="GO:0000049">
    <property type="term" value="F:tRNA binding"/>
    <property type="evidence" value="ECO:0007669"/>
    <property type="project" value="UniProtKB-UniRule"/>
</dbReference>
<keyword evidence="2 3" id="KW-0694">RNA-binding</keyword>
<evidence type="ECO:0000259" key="4">
    <source>
        <dbReference type="PROSITE" id="PS50886"/>
    </source>
</evidence>
<proteinExistence type="predicted"/>
<feature type="domain" description="TRNA-binding" evidence="4">
    <location>
        <begin position="1"/>
        <end position="67"/>
    </location>
</feature>
<dbReference type="InterPro" id="IPR012340">
    <property type="entry name" value="NA-bd_OB-fold"/>
</dbReference>
<name>A0A4U2Q867_9BACL</name>